<dbReference type="Pfam" id="PF24570">
    <property type="entry name" value="BACK_BPM_SPOP"/>
    <property type="match status" value="1"/>
</dbReference>
<dbReference type="PANTHER" id="PTHR26379:SF293">
    <property type="entry name" value="BTB_POZ AND MATH DOMAIN-CONTAINING PROTEIN 3"/>
    <property type="match status" value="1"/>
</dbReference>
<dbReference type="SUPFAM" id="SSF54695">
    <property type="entry name" value="POZ domain"/>
    <property type="match status" value="1"/>
</dbReference>
<dbReference type="Pfam" id="PF22486">
    <property type="entry name" value="MATH_2"/>
    <property type="match status" value="1"/>
</dbReference>
<evidence type="ECO:0000259" key="5">
    <source>
        <dbReference type="PROSITE" id="PS50144"/>
    </source>
</evidence>
<dbReference type="InterPro" id="IPR008974">
    <property type="entry name" value="TRAF-like"/>
</dbReference>
<gene>
    <name evidence="6" type="ORF">Nepgr_017210</name>
</gene>
<dbReference type="SUPFAM" id="SSF49599">
    <property type="entry name" value="TRAF domain-like"/>
    <property type="match status" value="1"/>
</dbReference>
<dbReference type="EMBL" id="BSYO01000015">
    <property type="protein sequence ID" value="GMH15369.1"/>
    <property type="molecule type" value="Genomic_DNA"/>
</dbReference>
<dbReference type="Gene3D" id="1.25.40.420">
    <property type="match status" value="1"/>
</dbReference>
<comment type="similarity">
    <text evidence="3">Belongs to the Tdpoz family.</text>
</comment>
<dbReference type="Pfam" id="PF00651">
    <property type="entry name" value="BTB"/>
    <property type="match status" value="1"/>
</dbReference>
<dbReference type="PANTHER" id="PTHR26379">
    <property type="entry name" value="BTB/POZ AND MATH DOMAIN-CONTAINING PROTEIN 1"/>
    <property type="match status" value="1"/>
</dbReference>
<sequence>MGNRDDQIHSYQKRSISMASCSKSICETINGSHTYVIQGYSLSKGMGPGRYLTSDTFNVGGYDWAIYFFPDGKNPEDNSLYVSVFIALASEGNDVRALFELTLRDQSGNNKHKVHSHFNRALESGPYSLKYRGSMWGYKRFFRRSLLESSEYLKDDCLELHCTVGIVRNRVEGPKLYRISVPPSDMGQSFKELLDDELGCDVAFHIGEETFKAHKLIIAARSPVFRAQFSGLVRLPNLDEVVLEDVEPSIFKAMLQFIYSDNLPDVHEIMCTTTSSSLEIVMQHLLAAADRFGLDRLKLLCEAKLCSEIAVETVAATLSLAEKHQCHQLKSICLKFATAKLGEVMETEGFKQLEVNCPSLIPELLDTVVSVDENPGPLSRKRSGSSIFGLDLAPDGAPAQLSDPNDGRRIRGRVTFYDVVSIYPYTQQNLEIGKDN</sequence>
<proteinExistence type="inferred from homology"/>
<comment type="pathway">
    <text evidence="2">Protein modification; protein ubiquitination.</text>
</comment>
<dbReference type="InterPro" id="IPR045005">
    <property type="entry name" value="BPM1-6"/>
</dbReference>
<dbReference type="InterPro" id="IPR056423">
    <property type="entry name" value="BACK_BPM_SPOP"/>
</dbReference>
<evidence type="ECO:0000313" key="7">
    <source>
        <dbReference type="Proteomes" id="UP001279734"/>
    </source>
</evidence>
<organism evidence="6 7">
    <name type="scientific">Nepenthes gracilis</name>
    <name type="common">Slender pitcher plant</name>
    <dbReference type="NCBI Taxonomy" id="150966"/>
    <lineage>
        <taxon>Eukaryota</taxon>
        <taxon>Viridiplantae</taxon>
        <taxon>Streptophyta</taxon>
        <taxon>Embryophyta</taxon>
        <taxon>Tracheophyta</taxon>
        <taxon>Spermatophyta</taxon>
        <taxon>Magnoliopsida</taxon>
        <taxon>eudicotyledons</taxon>
        <taxon>Gunneridae</taxon>
        <taxon>Pentapetalae</taxon>
        <taxon>Caryophyllales</taxon>
        <taxon>Nepenthaceae</taxon>
        <taxon>Nepenthes</taxon>
    </lineage>
</organism>
<feature type="domain" description="MATH" evidence="5">
    <location>
        <begin position="30"/>
        <end position="164"/>
    </location>
</feature>
<dbReference type="GO" id="GO:0071472">
    <property type="term" value="P:cellular response to salt stress"/>
    <property type="evidence" value="ECO:0007669"/>
    <property type="project" value="UniProtKB-ARBA"/>
</dbReference>
<protein>
    <recommendedName>
        <fullName evidence="8">BTB/POZ and MATH domain-containing protein 3</fullName>
    </recommendedName>
</protein>
<dbReference type="AlphaFoldDB" id="A0AAD3SR78"/>
<dbReference type="CDD" id="cd00121">
    <property type="entry name" value="MATH"/>
    <property type="match status" value="1"/>
</dbReference>
<evidence type="ECO:0000256" key="3">
    <source>
        <dbReference type="ARBA" id="ARBA00010846"/>
    </source>
</evidence>
<dbReference type="GO" id="GO:0016567">
    <property type="term" value="P:protein ubiquitination"/>
    <property type="evidence" value="ECO:0007669"/>
    <property type="project" value="InterPro"/>
</dbReference>
<evidence type="ECO:0000256" key="2">
    <source>
        <dbReference type="ARBA" id="ARBA00004906"/>
    </source>
</evidence>
<dbReference type="SMART" id="SM00061">
    <property type="entry name" value="MATH"/>
    <property type="match status" value="1"/>
</dbReference>
<dbReference type="InterPro" id="IPR002083">
    <property type="entry name" value="MATH/TRAF_dom"/>
</dbReference>
<keyword evidence="7" id="KW-1185">Reference proteome</keyword>
<comment type="function">
    <text evidence="1">May act as a substrate-specific adapter of an E3 ubiquitin-protein ligase complex (CUL3-RBX1-BTB) which mediates the ubiquitination and subsequent proteasomal degradation of target proteins.</text>
</comment>
<evidence type="ECO:0000259" key="4">
    <source>
        <dbReference type="PROSITE" id="PS50097"/>
    </source>
</evidence>
<evidence type="ECO:0000256" key="1">
    <source>
        <dbReference type="ARBA" id="ARBA00002668"/>
    </source>
</evidence>
<name>A0AAD3SR78_NEPGR</name>
<dbReference type="PROSITE" id="PS50144">
    <property type="entry name" value="MATH"/>
    <property type="match status" value="1"/>
</dbReference>
<feature type="domain" description="BTB" evidence="4">
    <location>
        <begin position="200"/>
        <end position="263"/>
    </location>
</feature>
<dbReference type="Gene3D" id="3.30.710.10">
    <property type="entry name" value="Potassium Channel Kv1.1, Chain A"/>
    <property type="match status" value="1"/>
</dbReference>
<dbReference type="InterPro" id="IPR011333">
    <property type="entry name" value="SKP1/BTB/POZ_sf"/>
</dbReference>
<comment type="caution">
    <text evidence="6">The sequence shown here is derived from an EMBL/GenBank/DDBJ whole genome shotgun (WGS) entry which is preliminary data.</text>
</comment>
<evidence type="ECO:0008006" key="8">
    <source>
        <dbReference type="Google" id="ProtNLM"/>
    </source>
</evidence>
<dbReference type="SMART" id="SM00225">
    <property type="entry name" value="BTB"/>
    <property type="match status" value="1"/>
</dbReference>
<reference evidence="6" key="1">
    <citation type="submission" date="2023-05" db="EMBL/GenBank/DDBJ databases">
        <title>Nepenthes gracilis genome sequencing.</title>
        <authorList>
            <person name="Fukushima K."/>
        </authorList>
    </citation>
    <scope>NUCLEOTIDE SEQUENCE</scope>
    <source>
        <strain evidence="6">SING2019-196</strain>
    </source>
</reference>
<accession>A0AAD3SR78</accession>
<dbReference type="Proteomes" id="UP001279734">
    <property type="component" value="Unassembled WGS sequence"/>
</dbReference>
<dbReference type="InterPro" id="IPR000210">
    <property type="entry name" value="BTB/POZ_dom"/>
</dbReference>
<evidence type="ECO:0000313" key="6">
    <source>
        <dbReference type="EMBL" id="GMH15369.1"/>
    </source>
</evidence>
<dbReference type="PROSITE" id="PS50097">
    <property type="entry name" value="BTB"/>
    <property type="match status" value="1"/>
</dbReference>
<dbReference type="CDD" id="cd18280">
    <property type="entry name" value="BTB_POZ_BPM_plant"/>
    <property type="match status" value="1"/>
</dbReference>
<dbReference type="FunFam" id="3.30.710.10:FF:000136">
    <property type="entry name" value="BTB-POZ and math domain 1"/>
    <property type="match status" value="1"/>
</dbReference>
<dbReference type="Gene3D" id="2.60.210.10">
    <property type="entry name" value="Apoptosis, Tumor Necrosis Factor Receptor Associated Protein 2, Chain A"/>
    <property type="match status" value="1"/>
</dbReference>